<feature type="region of interest" description="Disordered" evidence="1">
    <location>
        <begin position="123"/>
        <end position="149"/>
    </location>
</feature>
<gene>
    <name evidence="2" type="ORF">ATSB10_17810</name>
</gene>
<name>A0A161J9F1_9GAMM</name>
<keyword evidence="3" id="KW-1185">Reference proteome</keyword>
<sequence length="149" mass="15850">MATSLMHCRCTCAVDTAAWSNADLRSGRSATWTSRPRLSMQARQDRVAGRCDDAGPVRHACARARAMAIAAEVRPGADASRAEWMPCPQAGSRDPGATGGPIPIGVMASNTFLSPRKHVNRASRFSHVGSRQKSAPDHFGSHSATPQLV</sequence>
<protein>
    <submittedName>
        <fullName evidence="2">Uncharacterized protein</fullName>
    </submittedName>
</protein>
<evidence type="ECO:0000313" key="3">
    <source>
        <dbReference type="Proteomes" id="UP000077255"/>
    </source>
</evidence>
<dbReference type="AlphaFoldDB" id="A0A161J9F1"/>
<dbReference type="PATRIC" id="fig|445710.3.peg.1778"/>
<proteinExistence type="predicted"/>
<dbReference type="KEGG" id="dtx:ATSB10_17810"/>
<accession>A0A161J9F1</accession>
<organism evidence="2 3">
    <name type="scientific">Dyella thiooxydans</name>
    <dbReference type="NCBI Taxonomy" id="445710"/>
    <lineage>
        <taxon>Bacteria</taxon>
        <taxon>Pseudomonadati</taxon>
        <taxon>Pseudomonadota</taxon>
        <taxon>Gammaproteobacteria</taxon>
        <taxon>Lysobacterales</taxon>
        <taxon>Rhodanobacteraceae</taxon>
        <taxon>Dyella</taxon>
    </lineage>
</organism>
<evidence type="ECO:0000256" key="1">
    <source>
        <dbReference type="SAM" id="MobiDB-lite"/>
    </source>
</evidence>
<dbReference type="EMBL" id="CP014841">
    <property type="protein sequence ID" value="AND69235.1"/>
    <property type="molecule type" value="Genomic_DNA"/>
</dbReference>
<evidence type="ECO:0000313" key="2">
    <source>
        <dbReference type="EMBL" id="AND69235.1"/>
    </source>
</evidence>
<reference evidence="2 3" key="1">
    <citation type="submission" date="2016-02" db="EMBL/GenBank/DDBJ databases">
        <title>Complete genome sequencing and analysis of ATSB10, Dyella thiooxydans isolated from rhizosphere soil of sunflower (Helianthus annuus L.).</title>
        <authorList>
            <person name="Lee Y."/>
            <person name="Hwangbo K."/>
            <person name="Chung H."/>
            <person name="Yoo J."/>
            <person name="Kim K.Y."/>
            <person name="Sa T.M."/>
            <person name="Um Y."/>
            <person name="Madhaiyan M."/>
        </authorList>
    </citation>
    <scope>NUCLEOTIDE SEQUENCE [LARGE SCALE GENOMIC DNA]</scope>
    <source>
        <strain evidence="2 3">ATSB10</strain>
    </source>
</reference>
<dbReference type="STRING" id="445710.ATSB10_17810"/>
<dbReference type="Proteomes" id="UP000077255">
    <property type="component" value="Chromosome"/>
</dbReference>